<accession>A0AAV4CQX2</accession>
<proteinExistence type="predicted"/>
<gene>
    <name evidence="1" type="ORF">PoB_006070600</name>
</gene>
<reference evidence="1 2" key="1">
    <citation type="journal article" date="2021" name="Elife">
        <title>Chloroplast acquisition without the gene transfer in kleptoplastic sea slugs, Plakobranchus ocellatus.</title>
        <authorList>
            <person name="Maeda T."/>
            <person name="Takahashi S."/>
            <person name="Yoshida T."/>
            <person name="Shimamura S."/>
            <person name="Takaki Y."/>
            <person name="Nagai Y."/>
            <person name="Toyoda A."/>
            <person name="Suzuki Y."/>
            <person name="Arimoto A."/>
            <person name="Ishii H."/>
            <person name="Satoh N."/>
            <person name="Nishiyama T."/>
            <person name="Hasebe M."/>
            <person name="Maruyama T."/>
            <person name="Minagawa J."/>
            <person name="Obokata J."/>
            <person name="Shigenobu S."/>
        </authorList>
    </citation>
    <scope>NUCLEOTIDE SEQUENCE [LARGE SCALE GENOMIC DNA]</scope>
</reference>
<dbReference type="Proteomes" id="UP000735302">
    <property type="component" value="Unassembled WGS sequence"/>
</dbReference>
<organism evidence="1 2">
    <name type="scientific">Plakobranchus ocellatus</name>
    <dbReference type="NCBI Taxonomy" id="259542"/>
    <lineage>
        <taxon>Eukaryota</taxon>
        <taxon>Metazoa</taxon>
        <taxon>Spiralia</taxon>
        <taxon>Lophotrochozoa</taxon>
        <taxon>Mollusca</taxon>
        <taxon>Gastropoda</taxon>
        <taxon>Heterobranchia</taxon>
        <taxon>Euthyneura</taxon>
        <taxon>Panpulmonata</taxon>
        <taxon>Sacoglossa</taxon>
        <taxon>Placobranchoidea</taxon>
        <taxon>Plakobranchidae</taxon>
        <taxon>Plakobranchus</taxon>
    </lineage>
</organism>
<protein>
    <submittedName>
        <fullName evidence="1">Uncharacterized protein</fullName>
    </submittedName>
</protein>
<evidence type="ECO:0000313" key="1">
    <source>
        <dbReference type="EMBL" id="GFO34201.1"/>
    </source>
</evidence>
<evidence type="ECO:0000313" key="2">
    <source>
        <dbReference type="Proteomes" id="UP000735302"/>
    </source>
</evidence>
<comment type="caution">
    <text evidence="1">The sequence shown here is derived from an EMBL/GenBank/DDBJ whole genome shotgun (WGS) entry which is preliminary data.</text>
</comment>
<keyword evidence="2" id="KW-1185">Reference proteome</keyword>
<sequence length="77" mass="8407">MLLCGRVCSEKTLEICVPVIRDGRPGLVGAHSPAIALHHSHFTGASTFRQGHGTNIDPFHRRVLHDTQLSPVRTGRS</sequence>
<dbReference type="EMBL" id="BLXT01006878">
    <property type="protein sequence ID" value="GFO34201.1"/>
    <property type="molecule type" value="Genomic_DNA"/>
</dbReference>
<dbReference type="AlphaFoldDB" id="A0AAV4CQX2"/>
<name>A0AAV4CQX2_9GAST</name>